<feature type="compositionally biased region" description="Polar residues" evidence="1">
    <location>
        <begin position="1"/>
        <end position="14"/>
    </location>
</feature>
<feature type="region of interest" description="Disordered" evidence="1">
    <location>
        <begin position="1"/>
        <end position="24"/>
    </location>
</feature>
<reference evidence="3" key="1">
    <citation type="submission" date="2022-11" db="UniProtKB">
        <authorList>
            <consortium name="WormBaseParasite"/>
        </authorList>
    </citation>
    <scope>IDENTIFICATION</scope>
</reference>
<accession>A0A914GQA6</accession>
<name>A0A914GQA6_GLORO</name>
<proteinExistence type="predicted"/>
<dbReference type="Gene3D" id="2.60.210.10">
    <property type="entry name" value="Apoptosis, Tumor Necrosis Factor Receptor Associated Protein 2, Chain A"/>
    <property type="match status" value="1"/>
</dbReference>
<dbReference type="AlphaFoldDB" id="A0A914GQA6"/>
<keyword evidence="2" id="KW-1185">Reference proteome</keyword>
<evidence type="ECO:0000313" key="3">
    <source>
        <dbReference type="WBParaSite" id="Gr19_v10_g10184.t1"/>
    </source>
</evidence>
<dbReference type="Proteomes" id="UP000887572">
    <property type="component" value="Unplaced"/>
</dbReference>
<sequence length="206" mass="23258">MKRSRTQSSSNTGGDQAKDNKYKRGQIVFRVPKFKEFSAGRGPKEESIVVMLTSAFSCGAMVMKRTRPGGLDRFDIYTANCCGWGYEKFVKIEELMDPKNGLYDEKEDAVTFKVEIVAEEPNGIAGVRLEDALLVNGRVVYVNKYLLAAHSKLEPRIFDHPTEGFPILQFGPGPLVLVMHETKNSHTRDRYFTSSPRLDLETLVHH</sequence>
<organism evidence="2 3">
    <name type="scientific">Globodera rostochiensis</name>
    <name type="common">Golden nematode worm</name>
    <name type="synonym">Heterodera rostochiensis</name>
    <dbReference type="NCBI Taxonomy" id="31243"/>
    <lineage>
        <taxon>Eukaryota</taxon>
        <taxon>Metazoa</taxon>
        <taxon>Ecdysozoa</taxon>
        <taxon>Nematoda</taxon>
        <taxon>Chromadorea</taxon>
        <taxon>Rhabditida</taxon>
        <taxon>Tylenchina</taxon>
        <taxon>Tylenchomorpha</taxon>
        <taxon>Tylenchoidea</taxon>
        <taxon>Heteroderidae</taxon>
        <taxon>Heteroderinae</taxon>
        <taxon>Globodera</taxon>
    </lineage>
</organism>
<protein>
    <submittedName>
        <fullName evidence="3">MATH domain-containing protein</fullName>
    </submittedName>
</protein>
<dbReference type="WBParaSite" id="Gr19_v10_g10184.t1">
    <property type="protein sequence ID" value="Gr19_v10_g10184.t1"/>
    <property type="gene ID" value="Gr19_v10_g10184"/>
</dbReference>
<evidence type="ECO:0000256" key="1">
    <source>
        <dbReference type="SAM" id="MobiDB-lite"/>
    </source>
</evidence>
<dbReference type="InterPro" id="IPR008974">
    <property type="entry name" value="TRAF-like"/>
</dbReference>
<evidence type="ECO:0000313" key="2">
    <source>
        <dbReference type="Proteomes" id="UP000887572"/>
    </source>
</evidence>
<dbReference type="SUPFAM" id="SSF49599">
    <property type="entry name" value="TRAF domain-like"/>
    <property type="match status" value="1"/>
</dbReference>